<dbReference type="AlphaFoldDB" id="A0A1E4SZP4"/>
<feature type="non-terminal residue" evidence="2">
    <location>
        <position position="124"/>
    </location>
</feature>
<name>A0A1E4SZP4_9ASCO</name>
<feature type="compositionally biased region" description="Polar residues" evidence="1">
    <location>
        <begin position="82"/>
        <end position="92"/>
    </location>
</feature>
<feature type="compositionally biased region" description="Low complexity" evidence="1">
    <location>
        <begin position="93"/>
        <end position="104"/>
    </location>
</feature>
<organism evidence="2 3">
    <name type="scientific">[Candida] arabinofermentans NRRL YB-2248</name>
    <dbReference type="NCBI Taxonomy" id="983967"/>
    <lineage>
        <taxon>Eukaryota</taxon>
        <taxon>Fungi</taxon>
        <taxon>Dikarya</taxon>
        <taxon>Ascomycota</taxon>
        <taxon>Saccharomycotina</taxon>
        <taxon>Pichiomycetes</taxon>
        <taxon>Pichiales</taxon>
        <taxon>Pichiaceae</taxon>
        <taxon>Ogataea</taxon>
        <taxon>Ogataea/Candida clade</taxon>
    </lineage>
</organism>
<evidence type="ECO:0000313" key="2">
    <source>
        <dbReference type="EMBL" id="ODV84969.1"/>
    </source>
</evidence>
<evidence type="ECO:0000256" key="1">
    <source>
        <dbReference type="SAM" id="MobiDB-lite"/>
    </source>
</evidence>
<feature type="compositionally biased region" description="Low complexity" evidence="1">
    <location>
        <begin position="32"/>
        <end position="81"/>
    </location>
</feature>
<dbReference type="Proteomes" id="UP000094801">
    <property type="component" value="Unassembled WGS sequence"/>
</dbReference>
<reference evidence="3" key="1">
    <citation type="submission" date="2016-04" db="EMBL/GenBank/DDBJ databases">
        <title>Comparative genomics of biotechnologically important yeasts.</title>
        <authorList>
            <consortium name="DOE Joint Genome Institute"/>
            <person name="Riley R."/>
            <person name="Haridas S."/>
            <person name="Wolfe K.H."/>
            <person name="Lopes M.R."/>
            <person name="Hittinger C.T."/>
            <person name="Goker M."/>
            <person name="Salamov A."/>
            <person name="Wisecaver J."/>
            <person name="Long T.M."/>
            <person name="Aerts A.L."/>
            <person name="Barry K."/>
            <person name="Choi C."/>
            <person name="Clum A."/>
            <person name="Coughlan A.Y."/>
            <person name="Deshpande S."/>
            <person name="Douglass A.P."/>
            <person name="Hanson S.J."/>
            <person name="Klenk H.-P."/>
            <person name="Labutti K."/>
            <person name="Lapidus A."/>
            <person name="Lindquist E."/>
            <person name="Lipzen A."/>
            <person name="Meier-Kolthoff J.P."/>
            <person name="Ohm R.A."/>
            <person name="Otillar R.P."/>
            <person name="Pangilinan J."/>
            <person name="Peng Y."/>
            <person name="Rokas A."/>
            <person name="Rosa C.A."/>
            <person name="Scheuner C."/>
            <person name="Sibirny A.A."/>
            <person name="Slot J.C."/>
            <person name="Stielow J.B."/>
            <person name="Sun H."/>
            <person name="Kurtzman C.P."/>
            <person name="Blackwell M."/>
            <person name="Grigoriev I.V."/>
            <person name="Jeffries T.W."/>
        </authorList>
    </citation>
    <scope>NUCLEOTIDE SEQUENCE [LARGE SCALE GENOMIC DNA]</scope>
    <source>
        <strain evidence="3">NRRL YB-2248</strain>
    </source>
</reference>
<protein>
    <submittedName>
        <fullName evidence="2">Uncharacterized protein</fullName>
    </submittedName>
</protein>
<keyword evidence="3" id="KW-1185">Reference proteome</keyword>
<sequence>MQKDTNNFSNIRKTRSMTLKENLSKVSKKTPSFSESIQSIQKSIQPHLLSTFTDNNTNNNPQISSTSSNSFQSFSNIQTSTPSEDVSVSPVEQSSVATQSSQSSIPTNLSNLSKKISNANVTPL</sequence>
<proteinExistence type="predicted"/>
<evidence type="ECO:0000313" key="3">
    <source>
        <dbReference type="Proteomes" id="UP000094801"/>
    </source>
</evidence>
<feature type="region of interest" description="Disordered" evidence="1">
    <location>
        <begin position="1"/>
        <end position="110"/>
    </location>
</feature>
<gene>
    <name evidence="2" type="ORF">CANARDRAFT_28705</name>
</gene>
<feature type="compositionally biased region" description="Polar residues" evidence="1">
    <location>
        <begin position="1"/>
        <end position="31"/>
    </location>
</feature>
<dbReference type="EMBL" id="KV453854">
    <property type="protein sequence ID" value="ODV84969.1"/>
    <property type="molecule type" value="Genomic_DNA"/>
</dbReference>
<accession>A0A1E4SZP4</accession>